<dbReference type="EMBL" id="CDSF01000068">
    <property type="protein sequence ID" value="CEO96619.1"/>
    <property type="molecule type" value="Genomic_DNA"/>
</dbReference>
<dbReference type="InterPro" id="IPR011641">
    <property type="entry name" value="Tyr-kin_ephrin_A/B_rcpt-like"/>
</dbReference>
<feature type="signal peptide" evidence="3">
    <location>
        <begin position="1"/>
        <end position="22"/>
    </location>
</feature>
<evidence type="ECO:0000313" key="6">
    <source>
        <dbReference type="Proteomes" id="UP000039324"/>
    </source>
</evidence>
<keyword evidence="6" id="KW-1185">Reference proteome</keyword>
<proteinExistence type="predicted"/>
<dbReference type="Pfam" id="PF07699">
    <property type="entry name" value="Ephrin_rec_like"/>
    <property type="match status" value="1"/>
</dbReference>
<sequence>MGRHAALTWPVLVACSIGVAWSSPPLSIVSLTALNTAVLDSYAAGDSIEISFSAATNKANGSDALTSRSQVDAIVTFSQSLGASYTGFWTSPSVLLVTIVNASTATPPQIGVCTATINGNPFGGSVSPSLSPVLNGSFSTAPTISSVVCVAAPGQTTYAPGSQIVITFDRDTDRAGAGSMMMNTTTTNALVRASQALGQAYNSTWTTDSILTITIANVSGSAPPSPGTLKFNVVGPIRNAARTSSTGSGSVSSVATGSFRANLMPIINSISPASGPLTGTTTITITGSWLGNSASDLVNVTMAGGVCGMMSCANVVWVSSRRVTCRPPATSAPGTVTVHVQTLLGGTSATNGTFRYSAPPAVTSVSPISIPRAGGATVTIIGSNLAQNQADIVSVTIGGASCASVSFVNSSVVTCTSPAVSAPGIGTVAVSSTANGASSSSVAFVFQCSPGQFQRSLSCVNCTAGYYSLGYGTSSNCSATPPGYMAPSIASPAVPCPAGTFSLGLATACTPCALGRYQPTNGSTSCITCPAGSYCNATVAVLCPMADTRLAVSTPRRAQLALVGLAQMAEVLQGADSFAFTAGYYASVPGSTNCTAAPAGFATLSAALSPIQCPAGTYSLGLATVCTVCPPGYRCPSTSTLPVPCTPGQYSAAMSTTCTNCPAGMFCPTTNSSSVCPPGTYSLGSATSCTPCPAGFQCTEPDLAPVQCSAGRFSVGNQVACTDCSIGSACPSLTSAASIKACQPGTFSVGDAANCTTCPAGYYCPFTDANIQIPCPLGKYSFGGQANCTDCAPGRQCPTTASNGSPCPTGRWSTGGSSACTSCSPGTACPDPTSSSYKVCSPGSYSIQDSTSCTTCPAGFACPYTTSATVIPCAPNTFSFGNQTNCTRCAPGYTCSTRTSSLAVPCSPGTYAAPGHALDTCTVAPPGTYSNSTTLLPVACLPGYYSLGAAVQCTICPAGSSCASASSPPQPCAAGAWSSAGMLQCSSCSAGWFCASTGSTTPQAALCPKGYWCTPGITALGPGNACPAGTYGNITGGRSQAESCQPCPAGYYCPSSNVPTIVPTLLCANGYVCPAGSATSNPLPCPAGRYVPNTTPIKGSLNDCILCPAGSYCLQAFDGSYNNTCPPGSYCPAGTRISNEYLCPAGRYSAQYGNRNATDCTACPAGSYCIEGSTSFTFCPTVACCRHLPTLQWFERACLQGTYNPRPGGVSLASCIPCPAGYACSTTGLNGTSSLTPCAQGRLSESAAYDHLYRLFACVCRTLVSALQPLVAVVLTPLLVSPSCPNSTITYNQYPCPPGTYTDSTSATKVSDCLPCPSGWACPIGTGGTYQPPLPCALGHYCPSGTAYPLENPCPRGSYGPMTNLTSVSQCRACPAGSWCAGGMGQVSGTCLPGYVCPMGSTSYPDQFPCPAGTYNPFTNASTVPADCRQCSLGHMCPTPATVQPVPCPAGTFANTTSMVSCWSCPEGQQCSSPGTVSPAPCPAGKFSASGQATCSPCPAGYWCTQGTGSSTMYAAQACSPGVWCPGGVASNLTISTNPCPAGSYCPRGTSAPVACPAGRYRTLSGGKQLSDCSTCQPGSYCLLGSVNVTGSCSTGYYCPAGSTGSRAAGCPSGSFRNITGAGALSDCFTCPLRYYCPVASTMPVACPRGYTCPSGSSFPTPCPPGSYGNTPGLMQCIACDQGFYCDGVAMVVPRGPCSEGYLCPSGSASATAVLCPVGNYCPLGSWTGTPCPVGTYSNSTGLSRVSQCLPCPPSMYCSTQGAVQPTGLCQAGFYCPGSAWSPRQQSALPGYFATSGASSPTPCAPGTYQGSANATSCMTCPASFYCPGFGTAVPLNCTAGSWCPAGDSSPQPCPTGRYSSSTTLQRSQDCNPCPPGQYCITNGITRPTGNCTAGYVCYGNATVAQPTVEAFGQQCPPGFYCPSGIAKPIPCPVGTFRSNLLGTSVHDCQSCPAMMFCNSTGLSSPSGPILGGYWSLAGAMSPNPSPTGPGFGTCPVGHSCPFGSNANPSPCIAGRYARDVGQAQCDDCPSGYFCQAVASNATVCPAGAYCPLQTAASPPLCPAGTYSNRTGLSSVSQCTPCPPGWFCPSSGTTGPGGRCRQGYYCVQGSVNQFGGTSAYNESVCPAGSYCPANSSVPTPCPTGTYSPAYGNVALQNCLNCTAGSYCGTVGLAVVSGPCQAGYFCPAGSVVPSPNAGKCPVASFCPPGSAIPRPCPQGAYQPNQGSSSCLNCPAGFFCPGNTTSPSPCPLGFYCPNGTATGAQFPCPVSTYGGSTMLASANACSVCPPGLYCNRTGLTQPTGPCSGGYYCTGGASISTPTDGVTGNHCGTGNYCPVQSTGPTVCPGGRYCSLPTLAAPDGLVLAGYYSPSGATTPTPASGVCWAGHYCPGNGTVAPIPCSSGRWSPALGNTNSSACLPCLGGYYCPNQASSSMADLAPCVANYYCPPGTIYPSAICPSGASCPTGSSSPVLCQPGYYQDQQGQSACKPCPKRMYCSGLGTVQPKPCLSGSYCPAMTATPAPCPAGTFSNATSLGNVTECLPCTAGMYCDRPGLQVPSGPCAPGFYCISGQTTAQPANGICPPGMYCTCSDCSCATGWIPNEHLHRSNGLQLAERLRCWHTGTRIRKRERVFVPALSERLLDTSDRTLFLSPNYRPGSFCSQTGAITLQGNAQCDGGYVCAGGCKVSSPGSGCGYQCPAGTYCIPGAFAPQSCQPGTFNPDPGRNSCLVSTAGFYSPNSGRATVISCPAGMYCPPGTINPQPCSTGRYSNRTNLVAATDCQLCDPGQYCNGTGLVSPSGPCAPGHFCASGSSSPSTTLCPRGAYCPQGATAPVACPVGMFNPNFGASDITSCLACTPSSFCSSVGATAVSGSCQPGYFCPAGSSSPQQVVCPKGHSCARSGNANAVPCAGGTYQPDPGSTSCIPCPAGSTCSQGAIVPVPAPIGTYAQAGAVIPSSCPAGRYGARPNLTDASECDICPALSFCIGGLIGGSVAPGYYCVGGCSTPTPLVLSTDGGAPCMPGYYCLGGVTPAACPANTYRSTAGASLLSDCLPCPAGSTCRSGDPTLYPCPAGHYCPMQSGPLPCPAGTYNALPGATSSAACLPCACGSLCGANATVDPTQRPCALGYVCPAGTPAPVPCPGGTYRSLPSGCDMTRDCTSCQPGTYCPPGSPSQIACPGGSYCPASSAWPIPCSGGTFCLPNSPQPIDCPAGSYCPANATLPVRCSTGYCPVKTTLPMPCPLGTFTADVYNRTNVTTSCPPCPAGRYQDQPTSMSCSTCTAGYLCISGAASSTPASVSSAGGRPCAPGHYCPAGTTSEIPCPTGTFRSDPGGASIDDCWPCAPGSFAATTGSSGCLPCPASATSTTGATACTCIGAYRTFQASDSSCICSSGYSSTDGFDDIGEQDSPKNCYPVVYDRCQQGSSLSSSGSCASTRTLDCTATCGPAGGTYVSAIGICSCNAKELSTICNATCQAQQATLCGRGNQVTIHNADGSTSTVALSTSIKCPAGQCCHMAPVNVGNGLSGAITMSSSATSTTVVRRRLLQSSGGSTNQQILINPAAVCLNLHDGIMFQINGTSYPVYQKDNLLNTNPDFDYGAFRALANSALSASQGAFAFTFDVAGVYVFASSTRPDQVMIVRVVPENTLCPLGGRIAPLTTSNLVALGIQRNPNVLLTPDWTLIGVLVGVGIVLFVSVLAGASHVSGSKWGGLRERAATYKATAAGNDVDVFNIGSKGSIVTKDTAAGALAEAGPVGPDDHVLAEVDPIDTVEQFDFQAIQRELQTHGEHVDKAMLTQTVDMHAFADRVLRDTDQLKSLLAIKLHDEEKCVSADDFSLVVGKLVKGELSARRLYEKQQGLREDDIQRTIADVQNEIACLKEVTFTTLRPLLRALCDALLSWTADFEAETGRREGLTAHLPLIGYDILDRLNGLDVDARQVHLALASAIADLHRRVVGLVSAVRDLQDQFSRRKAVLEEVHNQKGLASATSKYERDLLGLVKDMSALLAASSSSMGTLLPKVAEGRVSRDRAYQVMIEVGIEERVQALLAERQVQDEAKRQKEDEKKQDVAEGSGMSRPQVDQLLATIASKPAAAAPPPPPQASVPTVSPGSVLSQHPSIAVIVKWLESCFANAPAHVRQAVHDECQVRVVHLAWLGRDLSARVPPWSEAMHAVFLARRQCRHEYSLVQGAMRSTLSEQQRQRQAQNTLFQEQWGRMQQERNVALSDSMALTDAEGRHRERAAIDVFDEFVHRFLSASATDDQTDADVVKLSDDMVALLHRCLAAQDQALAHVKDANMATRVHDITARAIDDASARLRLAAQEVCARHQQRRQELARRVDAFASAKSRRDAALADDNSDVPLKAVMIAFDEAVLRECLPKEGRWSPLRQRFLDAARLTMDLYEDAVDNGVRAVELQAELGLVPTPATTRQGVAQLMAHRHDRESLHAFGCQVLDRGHFMIGHAVADTDAIVLRALARRHLDGAQRVHSTCLAAMQDDDVVQAVLMTNGVDLLPLAQLEAMFMAMAEKRDVSKVELKRAELEERDGDAGGHDADLALFEAALALERRRHCAALLQSRRRMLLESCTVATDDDVMADGASPVKAGVGAKQDEAPGEDVAVPVTSTNADEMLIRRILDLHDRFVKEQRPGGVAEGDAGECWWADTLVQDLAPVGKGPAGHGSASTSAVLAWGNALVRRLVTRLAPGTAPIKVALSSGVAALAATVYPHCAMGHSFAYDAAGRCIAVSEDLAGGDRGGVFVVVVLHAASHVISGEWDRRKVAFTSTLAAATSIMAEQAVLSSVTAVQKDYDAAARLDRYQLSAATSSFAQYLSAVDAFDAASTIQAQADGDDRIQNRDDLVDDLNEELVGIVQRLQQAVQANDVDTAERLRRRKDEILDELRSLDQSMQ</sequence>
<name>A0A0G4IN78_PLABS</name>
<dbReference type="Pfam" id="PF01833">
    <property type="entry name" value="TIG"/>
    <property type="match status" value="2"/>
</dbReference>
<evidence type="ECO:0000313" key="5">
    <source>
        <dbReference type="EMBL" id="CEO96619.1"/>
    </source>
</evidence>
<feature type="compositionally biased region" description="Basic and acidic residues" evidence="2">
    <location>
        <begin position="4050"/>
        <end position="4064"/>
    </location>
</feature>
<feature type="domain" description="IPT/TIG" evidence="4">
    <location>
        <begin position="359"/>
        <end position="447"/>
    </location>
</feature>
<evidence type="ECO:0000256" key="1">
    <source>
        <dbReference type="SAM" id="Coils"/>
    </source>
</evidence>
<gene>
    <name evidence="5" type="ORF">PBRA_005228</name>
</gene>
<feature type="domain" description="IPT/TIG" evidence="4">
    <location>
        <begin position="264"/>
        <end position="357"/>
    </location>
</feature>
<reference evidence="5 6" key="1">
    <citation type="submission" date="2015-02" db="EMBL/GenBank/DDBJ databases">
        <authorList>
            <person name="Chooi Y.-H."/>
        </authorList>
    </citation>
    <scope>NUCLEOTIDE SEQUENCE [LARGE SCALE GENOMIC DNA]</scope>
    <source>
        <strain evidence="5">E3</strain>
    </source>
</reference>
<dbReference type="PANTHER" id="PTHR47236">
    <property type="entry name" value="GENE, 32742-RELATED-RELATED"/>
    <property type="match status" value="1"/>
</dbReference>
<evidence type="ECO:0000256" key="3">
    <source>
        <dbReference type="SAM" id="SignalP"/>
    </source>
</evidence>
<dbReference type="OMA" id="QCHESID"/>
<feature type="region of interest" description="Disordered" evidence="2">
    <location>
        <begin position="4050"/>
        <end position="4070"/>
    </location>
</feature>
<organism evidence="5 6">
    <name type="scientific">Plasmodiophora brassicae</name>
    <name type="common">Clubroot disease agent</name>
    <dbReference type="NCBI Taxonomy" id="37360"/>
    <lineage>
        <taxon>Eukaryota</taxon>
        <taxon>Sar</taxon>
        <taxon>Rhizaria</taxon>
        <taxon>Endomyxa</taxon>
        <taxon>Phytomyxea</taxon>
        <taxon>Plasmodiophorida</taxon>
        <taxon>Plasmodiophoridae</taxon>
        <taxon>Plasmodiophora</taxon>
    </lineage>
</organism>
<dbReference type="Gene3D" id="2.10.50.10">
    <property type="entry name" value="Tumor Necrosis Factor Receptor, subunit A, domain 2"/>
    <property type="match status" value="11"/>
</dbReference>
<dbReference type="CDD" id="cd00603">
    <property type="entry name" value="IPT_PCSR"/>
    <property type="match status" value="1"/>
</dbReference>
<dbReference type="InterPro" id="IPR009030">
    <property type="entry name" value="Growth_fac_rcpt_cys_sf"/>
</dbReference>
<feature type="coiled-coil region" evidence="1">
    <location>
        <begin position="4851"/>
        <end position="4897"/>
    </location>
</feature>
<accession>A0A0G4IN78</accession>
<dbReference type="Proteomes" id="UP000039324">
    <property type="component" value="Unassembled WGS sequence"/>
</dbReference>
<dbReference type="SUPFAM" id="SSF57184">
    <property type="entry name" value="Growth factor receptor domain"/>
    <property type="match status" value="8"/>
</dbReference>
<dbReference type="STRING" id="37360.A0A0G4IN78"/>
<keyword evidence="3" id="KW-0732">Signal</keyword>
<dbReference type="PANTHER" id="PTHR47236:SF4">
    <property type="entry name" value="GENE 9195-RELATED"/>
    <property type="match status" value="1"/>
</dbReference>
<dbReference type="SUPFAM" id="SSF81296">
    <property type="entry name" value="E set domains"/>
    <property type="match status" value="2"/>
</dbReference>
<dbReference type="OrthoDB" id="201089at2759"/>
<feature type="region of interest" description="Disordered" evidence="2">
    <location>
        <begin position="4086"/>
        <end position="4105"/>
    </location>
</feature>
<keyword evidence="1" id="KW-0175">Coiled coil</keyword>
<dbReference type="SMART" id="SM00429">
    <property type="entry name" value="IPT"/>
    <property type="match status" value="2"/>
</dbReference>
<feature type="chain" id="PRO_5005192997" description="IPT/TIG domain-containing protein" evidence="3">
    <location>
        <begin position="23"/>
        <end position="4899"/>
    </location>
</feature>
<dbReference type="Gene3D" id="2.60.40.10">
    <property type="entry name" value="Immunoglobulins"/>
    <property type="match status" value="2"/>
</dbReference>
<protein>
    <recommendedName>
        <fullName evidence="4">IPT/TIG domain-containing protein</fullName>
    </recommendedName>
</protein>
<evidence type="ECO:0000256" key="2">
    <source>
        <dbReference type="SAM" id="MobiDB-lite"/>
    </source>
</evidence>
<dbReference type="InterPro" id="IPR002909">
    <property type="entry name" value="IPT_dom"/>
</dbReference>
<dbReference type="SMART" id="SM01411">
    <property type="entry name" value="Ephrin_rec_like"/>
    <property type="match status" value="44"/>
</dbReference>
<dbReference type="PROSITE" id="PS51257">
    <property type="entry name" value="PROKAR_LIPOPROTEIN"/>
    <property type="match status" value="1"/>
</dbReference>
<dbReference type="InterPro" id="IPR013783">
    <property type="entry name" value="Ig-like_fold"/>
</dbReference>
<dbReference type="InterPro" id="IPR014756">
    <property type="entry name" value="Ig_E-set"/>
</dbReference>
<evidence type="ECO:0000259" key="4">
    <source>
        <dbReference type="SMART" id="SM00429"/>
    </source>
</evidence>